<organism evidence="1">
    <name type="scientific">uncultured prokaryote</name>
    <dbReference type="NCBI Taxonomy" id="198431"/>
    <lineage>
        <taxon>unclassified sequences</taxon>
        <taxon>environmental samples</taxon>
    </lineage>
</organism>
<accession>A0A0H5Q6Q8</accession>
<proteinExistence type="predicted"/>
<reference evidence="1" key="1">
    <citation type="submission" date="2015-06" db="EMBL/GenBank/DDBJ databases">
        <authorList>
            <person name="Joergensen T."/>
        </authorList>
    </citation>
    <scope>NUCLEOTIDE SEQUENCE</scope>
    <source>
        <strain evidence="1">RGFK1656</strain>
    </source>
</reference>
<name>A0A0H5Q6Q8_9ZZZZ</name>
<evidence type="ECO:0000313" key="1">
    <source>
        <dbReference type="EMBL" id="CRY97593.1"/>
    </source>
</evidence>
<dbReference type="AlphaFoldDB" id="A0A0H5Q6Q8"/>
<dbReference type="EMBL" id="LN854161">
    <property type="protein sequence ID" value="CRY97593.1"/>
    <property type="molecule type" value="Genomic_DNA"/>
</dbReference>
<protein>
    <submittedName>
        <fullName evidence="1">Uncharacterized protein</fullName>
    </submittedName>
</protein>
<reference evidence="1" key="2">
    <citation type="submission" date="2015-07" db="EMBL/GenBank/DDBJ databases">
        <title>Plasmids, circular viruses and viroids from rat gut.</title>
        <authorList>
            <person name="Jorgensen T.J."/>
            <person name="Hansen M.A."/>
            <person name="Xu Z."/>
            <person name="Tabak M.A."/>
            <person name="Sorensen S.J."/>
            <person name="Hansen L.H."/>
        </authorList>
    </citation>
    <scope>NUCLEOTIDE SEQUENCE</scope>
    <source>
        <strain evidence="1">RGFK1656</strain>
    </source>
</reference>
<sequence length="74" mass="8409">MREHIEHESYDGMRGTTTEIFSTESGDQTLYGWRIYKANAVIAESTSLHRYKQMARLEATTAAIQARTTAREAV</sequence>